<dbReference type="STRING" id="1249101.BST21_18010"/>
<proteinExistence type="predicted"/>
<dbReference type="Proteomes" id="UP000466431">
    <property type="component" value="Chromosome"/>
</dbReference>
<keyword evidence="2" id="KW-1185">Reference proteome</keyword>
<dbReference type="EMBL" id="AP022591">
    <property type="protein sequence ID" value="BBY44120.1"/>
    <property type="molecule type" value="Genomic_DNA"/>
</dbReference>
<accession>A0A1X0BPQ7</accession>
<evidence type="ECO:0000313" key="1">
    <source>
        <dbReference type="EMBL" id="BBY44120.1"/>
    </source>
</evidence>
<name>A0A1X0BPQ7_MYCCF</name>
<organism evidence="1 2">
    <name type="scientific">Mycolicibacterium celeriflavum</name>
    <name type="common">Mycobacterium celeriflavum</name>
    <dbReference type="NCBI Taxonomy" id="1249101"/>
    <lineage>
        <taxon>Bacteria</taxon>
        <taxon>Bacillati</taxon>
        <taxon>Actinomycetota</taxon>
        <taxon>Actinomycetes</taxon>
        <taxon>Mycobacteriales</taxon>
        <taxon>Mycobacteriaceae</taxon>
        <taxon>Mycolicibacterium</taxon>
    </lineage>
</organism>
<sequence>MTVTVTLPDGATDKYMRFGDAYIKHGDGTLDVVRGGAKHARTYAAGEWTDVEGDESHWNKRRFWS</sequence>
<evidence type="ECO:0000313" key="2">
    <source>
        <dbReference type="Proteomes" id="UP000466431"/>
    </source>
</evidence>
<gene>
    <name evidence="1" type="ORF">MCEL_24150</name>
</gene>
<reference evidence="1 2" key="1">
    <citation type="journal article" date="2019" name="Emerg. Microbes Infect.">
        <title>Comprehensive subspecies identification of 175 nontuberculous mycobacteria species based on 7547 genomic profiles.</title>
        <authorList>
            <person name="Matsumoto Y."/>
            <person name="Kinjo T."/>
            <person name="Motooka D."/>
            <person name="Nabeya D."/>
            <person name="Jung N."/>
            <person name="Uechi K."/>
            <person name="Horii T."/>
            <person name="Iida T."/>
            <person name="Fujita J."/>
            <person name="Nakamura S."/>
        </authorList>
    </citation>
    <scope>NUCLEOTIDE SEQUENCE [LARGE SCALE GENOMIC DNA]</scope>
    <source>
        <strain evidence="1 2">JCM 18439</strain>
    </source>
</reference>
<dbReference type="OrthoDB" id="4633378at2"/>
<dbReference type="RefSeq" id="WP_067218335.1">
    <property type="nucleotide sequence ID" value="NZ_AP022591.1"/>
</dbReference>
<protein>
    <submittedName>
        <fullName evidence="1">Uncharacterized protein</fullName>
    </submittedName>
</protein>
<dbReference type="KEGG" id="mcee:MCEL_24150"/>
<dbReference type="AlphaFoldDB" id="A0A1X0BPQ7"/>